<dbReference type="PANTHER" id="PTHR31284">
    <property type="entry name" value="ACID PHOSPHATASE-LIKE PROTEIN"/>
    <property type="match status" value="1"/>
</dbReference>
<evidence type="ECO:0000256" key="4">
    <source>
        <dbReference type="SAM" id="SignalP"/>
    </source>
</evidence>
<dbReference type="Pfam" id="PF03767">
    <property type="entry name" value="Acid_phosphat_B"/>
    <property type="match status" value="1"/>
</dbReference>
<dbReference type="CDD" id="cd07535">
    <property type="entry name" value="HAD_VSP"/>
    <property type="match status" value="1"/>
</dbReference>
<name>A0A484KAN5_9ASTE</name>
<dbReference type="PANTHER" id="PTHR31284:SF10">
    <property type="entry name" value="ACID PHOSPHATASE-LIKE PROTEIN"/>
    <property type="match status" value="1"/>
</dbReference>
<dbReference type="InterPro" id="IPR036412">
    <property type="entry name" value="HAD-like_sf"/>
</dbReference>
<dbReference type="Proteomes" id="UP000595140">
    <property type="component" value="Unassembled WGS sequence"/>
</dbReference>
<evidence type="ECO:0000313" key="6">
    <source>
        <dbReference type="Proteomes" id="UP000595140"/>
    </source>
</evidence>
<keyword evidence="2" id="KW-0325">Glycoprotein</keyword>
<keyword evidence="6" id="KW-1185">Reference proteome</keyword>
<dbReference type="Gene3D" id="3.40.50.1000">
    <property type="entry name" value="HAD superfamily/HAD-like"/>
    <property type="match status" value="1"/>
</dbReference>
<dbReference type="EMBL" id="OOIL02000262">
    <property type="protein sequence ID" value="VFQ63031.1"/>
    <property type="molecule type" value="Genomic_DNA"/>
</dbReference>
<evidence type="ECO:0000256" key="2">
    <source>
        <dbReference type="ARBA" id="ARBA00023180"/>
    </source>
</evidence>
<evidence type="ECO:0008006" key="7">
    <source>
        <dbReference type="Google" id="ProtNLM"/>
    </source>
</evidence>
<dbReference type="AlphaFoldDB" id="A0A484KAN5"/>
<feature type="chain" id="PRO_5019844966" description="Acid phosphatase" evidence="4">
    <location>
        <begin position="27"/>
        <end position="266"/>
    </location>
</feature>
<evidence type="ECO:0000256" key="3">
    <source>
        <dbReference type="PIRNR" id="PIRNR002674"/>
    </source>
</evidence>
<keyword evidence="1 4" id="KW-0732">Signal</keyword>
<dbReference type="InterPro" id="IPR010028">
    <property type="entry name" value="Acid_phosphatase_pln"/>
</dbReference>
<accession>A0A484KAN5</accession>
<dbReference type="InterPro" id="IPR014403">
    <property type="entry name" value="APS1/VSP"/>
</dbReference>
<evidence type="ECO:0000313" key="5">
    <source>
        <dbReference type="EMBL" id="VFQ63031.1"/>
    </source>
</evidence>
<comment type="similarity">
    <text evidence="3">Belongs to the APS1/VSP family.</text>
</comment>
<dbReference type="InterPro" id="IPR005519">
    <property type="entry name" value="Acid_phosphat_B-like"/>
</dbReference>
<dbReference type="NCBIfam" id="TIGR01675">
    <property type="entry name" value="plant-AP"/>
    <property type="match status" value="1"/>
</dbReference>
<dbReference type="InterPro" id="IPR023214">
    <property type="entry name" value="HAD_sf"/>
</dbReference>
<reference evidence="5 6" key="1">
    <citation type="submission" date="2018-04" db="EMBL/GenBank/DDBJ databases">
        <authorList>
            <person name="Vogel A."/>
        </authorList>
    </citation>
    <scope>NUCLEOTIDE SEQUENCE [LARGE SCALE GENOMIC DNA]</scope>
</reference>
<protein>
    <recommendedName>
        <fullName evidence="7">Acid phosphatase</fullName>
    </recommendedName>
</protein>
<dbReference type="SUPFAM" id="SSF56784">
    <property type="entry name" value="HAD-like"/>
    <property type="match status" value="1"/>
</dbReference>
<organism evidence="5 6">
    <name type="scientific">Cuscuta campestris</name>
    <dbReference type="NCBI Taxonomy" id="132261"/>
    <lineage>
        <taxon>Eukaryota</taxon>
        <taxon>Viridiplantae</taxon>
        <taxon>Streptophyta</taxon>
        <taxon>Embryophyta</taxon>
        <taxon>Tracheophyta</taxon>
        <taxon>Spermatophyta</taxon>
        <taxon>Magnoliopsida</taxon>
        <taxon>eudicotyledons</taxon>
        <taxon>Gunneridae</taxon>
        <taxon>Pentapetalae</taxon>
        <taxon>asterids</taxon>
        <taxon>lamiids</taxon>
        <taxon>Solanales</taxon>
        <taxon>Convolvulaceae</taxon>
        <taxon>Cuscuteae</taxon>
        <taxon>Cuscuta</taxon>
        <taxon>Cuscuta subgen. Grammica</taxon>
        <taxon>Cuscuta sect. Cleistogrammica</taxon>
    </lineage>
</organism>
<gene>
    <name evidence="5" type="ORF">CCAM_LOCUS4807</name>
</gene>
<dbReference type="PIRSF" id="PIRSF002674">
    <property type="entry name" value="VSP"/>
    <property type="match status" value="1"/>
</dbReference>
<feature type="signal peptide" evidence="4">
    <location>
        <begin position="1"/>
        <end position="26"/>
    </location>
</feature>
<evidence type="ECO:0000256" key="1">
    <source>
        <dbReference type="ARBA" id="ARBA00022729"/>
    </source>
</evidence>
<dbReference type="OrthoDB" id="59415at2759"/>
<dbReference type="GO" id="GO:0003993">
    <property type="term" value="F:acid phosphatase activity"/>
    <property type="evidence" value="ECO:0007669"/>
    <property type="project" value="InterPro"/>
</dbReference>
<sequence length="266" mass="30350">MSAMNRNLVVLVTAIFIVLSVPSTSGAQSIWDFLAVDRLFHHRKILRDVDLYCESWKFTVETNDASAWTLLPARCKDFVRDYMTGDRYRSDSDAVANASLAFADTVDIAGDGKDGWVFDIDETLLSNIPYYDKHGFGTEVFDESSYNEWAEKAKAPAILASLRLYNELKKRGFKIFLLTGRSEDQRNSTEKNLHYAGYSDWERLILRGSSDQGKLATLYKSERRKGLKEDEGYRIHGSSGDQWSDLMGFAEAKRSFKHPNPMYYIA</sequence>
<proteinExistence type="inferred from homology"/>